<dbReference type="Gene3D" id="3.40.50.1580">
    <property type="entry name" value="Nucleoside phosphorylase domain"/>
    <property type="match status" value="2"/>
</dbReference>
<dbReference type="PANTHER" id="PTHR46082:SF6">
    <property type="entry name" value="AAA+ ATPASE DOMAIN-CONTAINING PROTEIN-RELATED"/>
    <property type="match status" value="1"/>
</dbReference>
<dbReference type="Proteomes" id="UP000824596">
    <property type="component" value="Unassembled WGS sequence"/>
</dbReference>
<dbReference type="AlphaFoldDB" id="A0A9P8SJP3"/>
<dbReference type="InterPro" id="IPR053137">
    <property type="entry name" value="NLR-like"/>
</dbReference>
<evidence type="ECO:0000313" key="2">
    <source>
        <dbReference type="Proteomes" id="UP000824596"/>
    </source>
</evidence>
<dbReference type="RefSeq" id="XP_044720759.1">
    <property type="nucleotide sequence ID" value="XM_044864227.1"/>
</dbReference>
<dbReference type="OrthoDB" id="4925214at2759"/>
<comment type="caution">
    <text evidence="1">The sequence shown here is derived from an EMBL/GenBank/DDBJ whole genome shotgun (WGS) entry which is preliminary data.</text>
</comment>
<dbReference type="SUPFAM" id="SSF53167">
    <property type="entry name" value="Purine and uridine phosphorylases"/>
    <property type="match status" value="1"/>
</dbReference>
<name>A0A9P8SJP3_9HYPO</name>
<gene>
    <name evidence="1" type="ORF">HRG_05756</name>
</gene>
<evidence type="ECO:0008006" key="3">
    <source>
        <dbReference type="Google" id="ProtNLM"/>
    </source>
</evidence>
<dbReference type="PANTHER" id="PTHR46082">
    <property type="entry name" value="ATP/GTP-BINDING PROTEIN-RELATED"/>
    <property type="match status" value="1"/>
</dbReference>
<keyword evidence="2" id="KW-1185">Reference proteome</keyword>
<organism evidence="1 2">
    <name type="scientific">Hirsutella rhossiliensis</name>
    <dbReference type="NCBI Taxonomy" id="111463"/>
    <lineage>
        <taxon>Eukaryota</taxon>
        <taxon>Fungi</taxon>
        <taxon>Dikarya</taxon>
        <taxon>Ascomycota</taxon>
        <taxon>Pezizomycotina</taxon>
        <taxon>Sordariomycetes</taxon>
        <taxon>Hypocreomycetidae</taxon>
        <taxon>Hypocreales</taxon>
        <taxon>Ophiocordycipitaceae</taxon>
        <taxon>Hirsutella</taxon>
    </lineage>
</organism>
<dbReference type="GO" id="GO:0009116">
    <property type="term" value="P:nucleoside metabolic process"/>
    <property type="evidence" value="ECO:0007669"/>
    <property type="project" value="InterPro"/>
</dbReference>
<accession>A0A9P8SJP3</accession>
<proteinExistence type="predicted"/>
<reference evidence="1" key="1">
    <citation type="submission" date="2021-09" db="EMBL/GenBank/DDBJ databases">
        <title>A high-quality genome of the endoparasitic fungus Hirsutella rhossiliensis with a comparison of Hirsutella genomes reveals transposable elements contributing to genome size variation.</title>
        <authorList>
            <person name="Lin R."/>
            <person name="Jiao Y."/>
            <person name="Sun X."/>
            <person name="Ling J."/>
            <person name="Xie B."/>
            <person name="Cheng X."/>
        </authorList>
    </citation>
    <scope>NUCLEOTIDE SEQUENCE</scope>
    <source>
        <strain evidence="1">HR02</strain>
    </source>
</reference>
<dbReference type="EMBL" id="JAIZPD010000005">
    <property type="protein sequence ID" value="KAH0963246.1"/>
    <property type="molecule type" value="Genomic_DNA"/>
</dbReference>
<dbReference type="InterPro" id="IPR035994">
    <property type="entry name" value="Nucleoside_phosphorylase_sf"/>
</dbReference>
<dbReference type="GeneID" id="68354885"/>
<sequence length="357" mass="39613">MDNPRSTPYDRVDADGPRKRPWCSTALAAQPSHRGDFDVAIICALPLEYDAACLLFDEFYDEDGDLYGRATGDLNTYTTGRIGNHSVVVALLNRMGKASAAGNEILLGDVVIGKTIVQYDFGRQYPDKYMRKDAAGDNLGIPSKEVRNMLVRFETERGRKRLQQSTAAFLKQLQANAARDKLGNKYQYPGTAEDKLFRSNYRHKHRTSPVCSCKQRLREKQAMEQEVTDGAQDPDIFVGSIASGDTVMKSGDDRDEIAARERVIGFEMEAAGVWEELPSIVVKGVCDYADSHKHKRWQNFAAATAASAMKALLEAWVHPDGLSRPAISPEVNVQVSVNNHHVLRTLLPAMLPNCDGH</sequence>
<dbReference type="GO" id="GO:0003824">
    <property type="term" value="F:catalytic activity"/>
    <property type="evidence" value="ECO:0007669"/>
    <property type="project" value="InterPro"/>
</dbReference>
<evidence type="ECO:0000313" key="1">
    <source>
        <dbReference type="EMBL" id="KAH0963246.1"/>
    </source>
</evidence>
<protein>
    <recommendedName>
        <fullName evidence="3">Nucleoside phosphorylase domain-containing protein</fullName>
    </recommendedName>
</protein>